<keyword evidence="16 23" id="KW-1207">Sterol metabolism</keyword>
<dbReference type="GO" id="GO:0005789">
    <property type="term" value="C:endoplasmic reticulum membrane"/>
    <property type="evidence" value="ECO:0007669"/>
    <property type="project" value="UniProtKB-SubCell"/>
</dbReference>
<protein>
    <recommendedName>
        <fullName evidence="19">7-dehydrocholesterol reductase</fullName>
        <ecNumber evidence="18">1.3.1.21</ecNumber>
    </recommendedName>
    <alternativeName>
        <fullName evidence="20">Sterol Delta(7)-reductase</fullName>
    </alternativeName>
</protein>
<dbReference type="Gene3D" id="1.20.120.1630">
    <property type="match status" value="1"/>
</dbReference>
<evidence type="ECO:0000256" key="3">
    <source>
        <dbReference type="ARBA" id="ARBA00005402"/>
    </source>
</evidence>
<evidence type="ECO:0000256" key="14">
    <source>
        <dbReference type="ARBA" id="ARBA00023098"/>
    </source>
</evidence>
<keyword evidence="4 23" id="KW-0444">Lipid biosynthesis</keyword>
<sequence>MKSNILPINSMQARTTVVMEKILTAVAPEATVAVTWGRKTKARWESSVGAFVLCTCCPILVILNFLALEQYSGSLEKTFRAALDQGPALFILRNLPKPSVAATAGYAGWILLQAALYTFLPGTVCHGQKTPGGKLLSYTTNGLTAWFVTHILFLTGAVLGRIDAAVIARHWEGLLVAANVYGFLVGFIVQLKGYWAPSHPEDVKLSGSWIYDYWIGVELNPRLGKHLDLKFFHNGRVGMGAWTLINLSWAAYQYQQFGYVTDSMLIVLILHATYVVDFYVNEDWYLRTIDISHDHFGFMLSWGDSTFLPSFYTMQAQYLARYPTHLTRLQAAAILGVGFLGYAMFRSANFQRDHVRARKGEARIWGRKAEFIRTKYRTSDNVEHESLLLTSGWWGVARHANYLADLIQCFAFCATCGFTHVLPWSYFFFMCILLCHRARRDERRCRAKYGKQWEEYCGLVPYTIIPGIF</sequence>
<evidence type="ECO:0000256" key="17">
    <source>
        <dbReference type="ARBA" id="ARBA00023221"/>
    </source>
</evidence>
<evidence type="ECO:0000256" key="18">
    <source>
        <dbReference type="ARBA" id="ARBA00038851"/>
    </source>
</evidence>
<comment type="subcellular location">
    <subcellularLocation>
        <location evidence="1">Endoplasmic reticulum membrane</location>
        <topology evidence="1">Multi-pass membrane protein</topology>
    </subcellularLocation>
</comment>
<reference evidence="24 25" key="1">
    <citation type="submission" date="2015-07" db="EMBL/GenBank/DDBJ databases">
        <title>Comparative genomics of the Sigatoka disease complex on banana suggests a link between parallel evolutionary changes in Pseudocercospora fijiensis and Pseudocercospora eumusae and increased virulence on the banana host.</title>
        <authorList>
            <person name="Chang T.-C."/>
            <person name="Salvucci A."/>
            <person name="Crous P.W."/>
            <person name="Stergiopoulos I."/>
        </authorList>
    </citation>
    <scope>NUCLEOTIDE SEQUENCE [LARGE SCALE GENOMIC DNA]</scope>
    <source>
        <strain evidence="24 25">CBS 116634</strain>
    </source>
</reference>
<evidence type="ECO:0000256" key="8">
    <source>
        <dbReference type="ARBA" id="ARBA00022824"/>
    </source>
</evidence>
<keyword evidence="25" id="KW-1185">Reference proteome</keyword>
<evidence type="ECO:0000256" key="6">
    <source>
        <dbReference type="ARBA" id="ARBA00022692"/>
    </source>
</evidence>
<dbReference type="EMBL" id="LFZO01000724">
    <property type="protein sequence ID" value="KXS99082.1"/>
    <property type="molecule type" value="Genomic_DNA"/>
</dbReference>
<evidence type="ECO:0000256" key="9">
    <source>
        <dbReference type="ARBA" id="ARBA00022857"/>
    </source>
</evidence>
<keyword evidence="13 23" id="KW-0756">Sterol biosynthesis</keyword>
<evidence type="ECO:0000256" key="1">
    <source>
        <dbReference type="ARBA" id="ARBA00004477"/>
    </source>
</evidence>
<evidence type="ECO:0000313" key="24">
    <source>
        <dbReference type="EMBL" id="KXS99082.1"/>
    </source>
</evidence>
<keyword evidence="14 23" id="KW-0443">Lipid metabolism</keyword>
<feature type="transmembrane region" description="Helical" evidence="23">
    <location>
        <begin position="402"/>
        <end position="435"/>
    </location>
</feature>
<dbReference type="FunFam" id="1.20.120.1630:FF:000004">
    <property type="entry name" value="7-dehydrocholesterol reductase"/>
    <property type="match status" value="1"/>
</dbReference>
<keyword evidence="15 23" id="KW-0472">Membrane</keyword>
<evidence type="ECO:0000256" key="2">
    <source>
        <dbReference type="ARBA" id="ARBA00004770"/>
    </source>
</evidence>
<name>A0A139H9G9_9PEZI</name>
<comment type="caution">
    <text evidence="23">Lacks conserved residue(s) required for the propagation of feature annotation.</text>
</comment>
<dbReference type="GO" id="GO:0006695">
    <property type="term" value="P:cholesterol biosynthetic process"/>
    <property type="evidence" value="ECO:0007669"/>
    <property type="project" value="UniProtKB-KW"/>
</dbReference>
<evidence type="ECO:0000256" key="16">
    <source>
        <dbReference type="ARBA" id="ARBA00023166"/>
    </source>
</evidence>
<evidence type="ECO:0000256" key="12">
    <source>
        <dbReference type="ARBA" id="ARBA00023002"/>
    </source>
</evidence>
<dbReference type="OrthoDB" id="5326588at2759"/>
<keyword evidence="5" id="KW-0153">Cholesterol metabolism</keyword>
<dbReference type="InterPro" id="IPR001171">
    <property type="entry name" value="ERG24_DHCR-like"/>
</dbReference>
<evidence type="ECO:0000313" key="25">
    <source>
        <dbReference type="Proteomes" id="UP000073492"/>
    </source>
</evidence>
<evidence type="ECO:0000256" key="20">
    <source>
        <dbReference type="ARBA" id="ARBA00042688"/>
    </source>
</evidence>
<evidence type="ECO:0000256" key="21">
    <source>
        <dbReference type="ARBA" id="ARBA00047795"/>
    </source>
</evidence>
<evidence type="ECO:0000256" key="13">
    <source>
        <dbReference type="ARBA" id="ARBA00023011"/>
    </source>
</evidence>
<feature type="transmembrane region" description="Helical" evidence="23">
    <location>
        <begin position="326"/>
        <end position="345"/>
    </location>
</feature>
<comment type="pathway">
    <text evidence="2">Steroid biosynthesis; cholesterol biosynthesis.</text>
</comment>
<dbReference type="PANTHER" id="PTHR21257:SF38">
    <property type="entry name" value="7-DEHYDROCHOLESTEROL REDUCTASE"/>
    <property type="match status" value="1"/>
</dbReference>
<keyword evidence="10 23" id="KW-0752">Steroid biosynthesis</keyword>
<organism evidence="24 25">
    <name type="scientific">Pseudocercospora musae</name>
    <dbReference type="NCBI Taxonomy" id="113226"/>
    <lineage>
        <taxon>Eukaryota</taxon>
        <taxon>Fungi</taxon>
        <taxon>Dikarya</taxon>
        <taxon>Ascomycota</taxon>
        <taxon>Pezizomycotina</taxon>
        <taxon>Dothideomycetes</taxon>
        <taxon>Dothideomycetidae</taxon>
        <taxon>Mycosphaerellales</taxon>
        <taxon>Mycosphaerellaceae</taxon>
        <taxon>Pseudocercospora</taxon>
    </lineage>
</organism>
<comment type="catalytic activity">
    <reaction evidence="22">
        <text>7-dehydrodesmosterol + NADPH + H(+) = desmosterol + NADP(+)</text>
        <dbReference type="Rhea" id="RHEA:46740"/>
        <dbReference type="ChEBI" id="CHEBI:15378"/>
        <dbReference type="ChEBI" id="CHEBI:17737"/>
        <dbReference type="ChEBI" id="CHEBI:27910"/>
        <dbReference type="ChEBI" id="CHEBI:57783"/>
        <dbReference type="ChEBI" id="CHEBI:58349"/>
    </reaction>
    <physiologicalReaction direction="left-to-right" evidence="22">
        <dbReference type="Rhea" id="RHEA:46741"/>
    </physiologicalReaction>
</comment>
<dbReference type="STRING" id="113226.A0A139H9G9"/>
<dbReference type="EC" id="1.3.1.21" evidence="18"/>
<dbReference type="Pfam" id="PF01222">
    <property type="entry name" value="ERG4_ERG24"/>
    <property type="match status" value="1"/>
</dbReference>
<dbReference type="InterPro" id="IPR018083">
    <property type="entry name" value="Sterol_reductase_CS"/>
</dbReference>
<dbReference type="PANTHER" id="PTHR21257">
    <property type="entry name" value="DELTA(14)-STEROL REDUCTASE"/>
    <property type="match status" value="1"/>
</dbReference>
<keyword evidence="11 23" id="KW-1133">Transmembrane helix</keyword>
<evidence type="ECO:0000256" key="23">
    <source>
        <dbReference type="RuleBase" id="RU369120"/>
    </source>
</evidence>
<evidence type="ECO:0000256" key="15">
    <source>
        <dbReference type="ARBA" id="ARBA00023136"/>
    </source>
</evidence>
<evidence type="ECO:0000256" key="4">
    <source>
        <dbReference type="ARBA" id="ARBA00022516"/>
    </source>
</evidence>
<keyword evidence="8" id="KW-0256">Endoplasmic reticulum</keyword>
<dbReference type="GO" id="GO:0047598">
    <property type="term" value="F:7-dehydrocholesterol reductase activity"/>
    <property type="evidence" value="ECO:0007669"/>
    <property type="project" value="UniProtKB-EC"/>
</dbReference>
<evidence type="ECO:0000256" key="19">
    <source>
        <dbReference type="ARBA" id="ARBA00039984"/>
    </source>
</evidence>
<evidence type="ECO:0000256" key="10">
    <source>
        <dbReference type="ARBA" id="ARBA00022955"/>
    </source>
</evidence>
<dbReference type="GO" id="GO:0016132">
    <property type="term" value="P:brassinosteroid biosynthetic process"/>
    <property type="evidence" value="ECO:0007669"/>
    <property type="project" value="TreeGrafter"/>
</dbReference>
<gene>
    <name evidence="24" type="ORF">AC579_9193</name>
</gene>
<keyword evidence="6 23" id="KW-0812">Transmembrane</keyword>
<comment type="similarity">
    <text evidence="3 23">Belongs to the ERG4/ERG24 family.</text>
</comment>
<keyword evidence="17 23" id="KW-0753">Steroid metabolism</keyword>
<evidence type="ECO:0000256" key="11">
    <source>
        <dbReference type="ARBA" id="ARBA00022989"/>
    </source>
</evidence>
<evidence type="ECO:0000256" key="22">
    <source>
        <dbReference type="ARBA" id="ARBA00047826"/>
    </source>
</evidence>
<feature type="transmembrane region" description="Helical" evidence="23">
    <location>
        <begin position="174"/>
        <end position="195"/>
    </location>
</feature>
<dbReference type="AlphaFoldDB" id="A0A139H9G9"/>
<feature type="transmembrane region" description="Helical" evidence="23">
    <location>
        <begin position="143"/>
        <end position="162"/>
    </location>
</feature>
<evidence type="ECO:0000256" key="7">
    <source>
        <dbReference type="ARBA" id="ARBA00022778"/>
    </source>
</evidence>
<accession>A0A139H9G9</accession>
<keyword evidence="7" id="KW-0152">Cholesterol biosynthesis</keyword>
<dbReference type="Proteomes" id="UP000073492">
    <property type="component" value="Unassembled WGS sequence"/>
</dbReference>
<proteinExistence type="inferred from homology"/>
<comment type="catalytic activity">
    <reaction evidence="21">
        <text>cholesterol + NADP(+) = 7-dehydrocholesterol + NADPH + H(+)</text>
        <dbReference type="Rhea" id="RHEA:23984"/>
        <dbReference type="ChEBI" id="CHEBI:15378"/>
        <dbReference type="ChEBI" id="CHEBI:16113"/>
        <dbReference type="ChEBI" id="CHEBI:17759"/>
        <dbReference type="ChEBI" id="CHEBI:57783"/>
        <dbReference type="ChEBI" id="CHEBI:58349"/>
        <dbReference type="EC" id="1.3.1.21"/>
    </reaction>
    <physiologicalReaction direction="right-to-left" evidence="21">
        <dbReference type="Rhea" id="RHEA:23986"/>
    </physiologicalReaction>
</comment>
<evidence type="ECO:0000256" key="5">
    <source>
        <dbReference type="ARBA" id="ARBA00022548"/>
    </source>
</evidence>
<dbReference type="PROSITE" id="PS01017">
    <property type="entry name" value="STEROL_REDUCT_1"/>
    <property type="match status" value="1"/>
</dbReference>
<keyword evidence="12 23" id="KW-0560">Oxidoreductase</keyword>
<comment type="caution">
    <text evidence="24">The sequence shown here is derived from an EMBL/GenBank/DDBJ whole genome shotgun (WGS) entry which is preliminary data.</text>
</comment>
<feature type="transmembrane region" description="Helical" evidence="23">
    <location>
        <begin position="259"/>
        <end position="276"/>
    </location>
</feature>
<feature type="transmembrane region" description="Helical" evidence="23">
    <location>
        <begin position="48"/>
        <end position="68"/>
    </location>
</feature>
<keyword evidence="9" id="KW-0521">NADP</keyword>